<dbReference type="PANTHER" id="PTHR23501:SF109">
    <property type="entry name" value="MAJOR FACILITATOR SUPERFAMILY (MFS) PROFILE DOMAIN-CONTAINING PROTEIN-RELATED"/>
    <property type="match status" value="1"/>
</dbReference>
<dbReference type="VEuPathDB" id="FungiDB:Z517_12454"/>
<evidence type="ECO:0000256" key="2">
    <source>
        <dbReference type="ARBA" id="ARBA00022448"/>
    </source>
</evidence>
<dbReference type="EMBL" id="KN846977">
    <property type="protein sequence ID" value="KIW74514.1"/>
    <property type="molecule type" value="Genomic_DNA"/>
</dbReference>
<evidence type="ECO:0000256" key="4">
    <source>
        <dbReference type="ARBA" id="ARBA00022989"/>
    </source>
</evidence>
<evidence type="ECO:0000256" key="7">
    <source>
        <dbReference type="SAM" id="Phobius"/>
    </source>
</evidence>
<dbReference type="Proteomes" id="UP000053029">
    <property type="component" value="Unassembled WGS sequence"/>
</dbReference>
<proteinExistence type="predicted"/>
<comment type="subcellular location">
    <subcellularLocation>
        <location evidence="1">Membrane</location>
        <topology evidence="1">Multi-pass membrane protein</topology>
    </subcellularLocation>
</comment>
<dbReference type="InterPro" id="IPR010573">
    <property type="entry name" value="MFS_Str1/Tri12-like"/>
</dbReference>
<keyword evidence="3 7" id="KW-0812">Transmembrane</keyword>
<protein>
    <submittedName>
        <fullName evidence="8">Unplaced genomic scaffold supercont1.9, whole genome shotgun sequence</fullName>
    </submittedName>
</protein>
<evidence type="ECO:0000256" key="3">
    <source>
        <dbReference type="ARBA" id="ARBA00022692"/>
    </source>
</evidence>
<evidence type="ECO:0000256" key="1">
    <source>
        <dbReference type="ARBA" id="ARBA00004141"/>
    </source>
</evidence>
<accession>A0A0D2GQ74</accession>
<evidence type="ECO:0000256" key="6">
    <source>
        <dbReference type="SAM" id="MobiDB-lite"/>
    </source>
</evidence>
<dbReference type="Pfam" id="PF06609">
    <property type="entry name" value="TRI12"/>
    <property type="match status" value="2"/>
</dbReference>
<dbReference type="GeneID" id="25311944"/>
<dbReference type="PANTHER" id="PTHR23501">
    <property type="entry name" value="MAJOR FACILITATOR SUPERFAMILY"/>
    <property type="match status" value="1"/>
</dbReference>
<gene>
    <name evidence="8" type="ORF">Z517_12454</name>
</gene>
<feature type="transmembrane region" description="Helical" evidence="7">
    <location>
        <begin position="220"/>
        <end position="240"/>
    </location>
</feature>
<dbReference type="OrthoDB" id="4161376at2759"/>
<feature type="region of interest" description="Disordered" evidence="6">
    <location>
        <begin position="12"/>
        <end position="33"/>
    </location>
</feature>
<evidence type="ECO:0000313" key="8">
    <source>
        <dbReference type="EMBL" id="KIW74514.1"/>
    </source>
</evidence>
<organism evidence="8 9">
    <name type="scientific">Fonsecaea pedrosoi CBS 271.37</name>
    <dbReference type="NCBI Taxonomy" id="1442368"/>
    <lineage>
        <taxon>Eukaryota</taxon>
        <taxon>Fungi</taxon>
        <taxon>Dikarya</taxon>
        <taxon>Ascomycota</taxon>
        <taxon>Pezizomycotina</taxon>
        <taxon>Eurotiomycetes</taxon>
        <taxon>Chaetothyriomycetidae</taxon>
        <taxon>Chaetothyriales</taxon>
        <taxon>Herpotrichiellaceae</taxon>
        <taxon>Fonsecaea</taxon>
    </lineage>
</organism>
<dbReference type="GO" id="GO:0022857">
    <property type="term" value="F:transmembrane transporter activity"/>
    <property type="evidence" value="ECO:0007669"/>
    <property type="project" value="InterPro"/>
</dbReference>
<reference evidence="8 9" key="1">
    <citation type="submission" date="2015-01" db="EMBL/GenBank/DDBJ databases">
        <title>The Genome Sequence of Fonsecaea pedrosoi CBS 271.37.</title>
        <authorList>
            <consortium name="The Broad Institute Genomics Platform"/>
            <person name="Cuomo C."/>
            <person name="de Hoog S."/>
            <person name="Gorbushina A."/>
            <person name="Stielow B."/>
            <person name="Teixiera M."/>
            <person name="Abouelleil A."/>
            <person name="Chapman S.B."/>
            <person name="Priest M."/>
            <person name="Young S.K."/>
            <person name="Wortman J."/>
            <person name="Nusbaum C."/>
            <person name="Birren B."/>
        </authorList>
    </citation>
    <scope>NUCLEOTIDE SEQUENCE [LARGE SCALE GENOMIC DNA]</scope>
    <source>
        <strain evidence="8 9">CBS 271.37</strain>
    </source>
</reference>
<feature type="transmembrane region" description="Helical" evidence="7">
    <location>
        <begin position="187"/>
        <end position="208"/>
    </location>
</feature>
<dbReference type="GO" id="GO:0005886">
    <property type="term" value="C:plasma membrane"/>
    <property type="evidence" value="ECO:0007669"/>
    <property type="project" value="TreeGrafter"/>
</dbReference>
<dbReference type="InterPro" id="IPR036259">
    <property type="entry name" value="MFS_trans_sf"/>
</dbReference>
<evidence type="ECO:0000256" key="5">
    <source>
        <dbReference type="ARBA" id="ARBA00023136"/>
    </source>
</evidence>
<keyword evidence="9" id="KW-1185">Reference proteome</keyword>
<dbReference type="RefSeq" id="XP_013278322.1">
    <property type="nucleotide sequence ID" value="XM_013422868.1"/>
</dbReference>
<sequence>MHIKIPALLQGRHGRQMATDADGQSTNDSDHKATIDSKHERIELENGVQHFESATDTQGRVTGRVILAISALRLTYEAALFSFVVRAAVLLTINADVGPSANLSWVASSWSLANAVLQATFGRGADIFGRRYFLICGDIFGLVWNFSQRTHKLIQAQGIGAALQQVTYVSAFEIVPKETSRGANLSALNLAALPASMFGDIIVIQTLSTTEPDRAGWLRFVLNAAGTIGIMTSGIFFGILKPTRLQLVAYTALQTVFPAAMSTITQHSLARAVVLAILTGWALSSTMSASVLFVQCGAGDDRLGISNGLRGTIVNSGAAIGFAIYGSIVNNKVRGTMGPTMATAFVGAGLPANSIEPFISAAFIGSLFVPSVDIHLTQHTAVQLDKPHVIGHGEGEAKVLTEESA</sequence>
<evidence type="ECO:0000313" key="9">
    <source>
        <dbReference type="Proteomes" id="UP000053029"/>
    </source>
</evidence>
<dbReference type="HOGENOM" id="CLU_679784_0_0_1"/>
<name>A0A0D2GQ74_9EURO</name>
<keyword evidence="4 7" id="KW-1133">Transmembrane helix</keyword>
<dbReference type="AlphaFoldDB" id="A0A0D2GQ74"/>
<feature type="transmembrane region" description="Helical" evidence="7">
    <location>
        <begin position="272"/>
        <end position="294"/>
    </location>
</feature>
<dbReference type="SUPFAM" id="SSF103473">
    <property type="entry name" value="MFS general substrate transporter"/>
    <property type="match status" value="2"/>
</dbReference>
<keyword evidence="5 7" id="KW-0472">Membrane</keyword>
<keyword evidence="2" id="KW-0813">Transport</keyword>